<gene>
    <name evidence="2" type="primary">B1146F03.29</name>
</gene>
<evidence type="ECO:0000256" key="1">
    <source>
        <dbReference type="SAM" id="MobiDB-lite"/>
    </source>
</evidence>
<evidence type="ECO:0000313" key="2">
    <source>
        <dbReference type="EMBL" id="BAD45034.1"/>
    </source>
</evidence>
<sequence>MKKKTKPSCVGPSRAGGRRPRAPPVVVRRRPSSPAAARRRHRRRRTLEIGTKMGEEREQEERRSEGVVEWYFRINTLKN</sequence>
<dbReference type="Proteomes" id="UP000817658">
    <property type="component" value="Chromosome 1"/>
</dbReference>
<feature type="region of interest" description="Disordered" evidence="1">
    <location>
        <begin position="1"/>
        <end position="61"/>
    </location>
</feature>
<accession>Q657I2</accession>
<name>Q657I2_ORYSJ</name>
<organism evidence="2">
    <name type="scientific">Oryza sativa subsp. japonica</name>
    <name type="common">Rice</name>
    <dbReference type="NCBI Taxonomy" id="39947"/>
    <lineage>
        <taxon>Eukaryota</taxon>
        <taxon>Viridiplantae</taxon>
        <taxon>Streptophyta</taxon>
        <taxon>Embryophyta</taxon>
        <taxon>Tracheophyta</taxon>
        <taxon>Spermatophyta</taxon>
        <taxon>Magnoliopsida</taxon>
        <taxon>Liliopsida</taxon>
        <taxon>Poales</taxon>
        <taxon>Poaceae</taxon>
        <taxon>BOP clade</taxon>
        <taxon>Oryzoideae</taxon>
        <taxon>Oryzeae</taxon>
        <taxon>Oryzinae</taxon>
        <taxon>Oryza</taxon>
        <taxon>Oryza sativa</taxon>
    </lineage>
</organism>
<feature type="compositionally biased region" description="Basic residues" evidence="1">
    <location>
        <begin position="16"/>
        <end position="45"/>
    </location>
</feature>
<dbReference type="EMBL" id="AP003206">
    <property type="protein sequence ID" value="BAD45034.1"/>
    <property type="molecule type" value="Genomic_DNA"/>
</dbReference>
<protein>
    <submittedName>
        <fullName evidence="2">Uncharacterized protein B1146F03.29</fullName>
    </submittedName>
</protein>
<dbReference type="AlphaFoldDB" id="Q657I2"/>
<proteinExistence type="predicted"/>
<reference evidence="2" key="1">
    <citation type="journal article" date="2002" name="Nature">
        <title>The genome sequence and structure of rice chromosome 1.</title>
        <authorList>
            <person name="Sasaki T."/>
            <person name="Matsumoto T."/>
            <person name="Yamamoto K."/>
            <person name="Sakata K."/>
            <person name="Baba T."/>
            <person name="Katayose Y."/>
            <person name="Wu J."/>
            <person name="Niimura Y."/>
            <person name="Cheng Z."/>
            <person name="Nagamura Y."/>
            <person name="Antonio B.A."/>
            <person name="Kanamori H."/>
            <person name="Hosokawa S."/>
            <person name="Masukawa M."/>
            <person name="Arikawa K."/>
            <person name="Chiden Y."/>
            <person name="Hayashi M."/>
            <person name="Okamoto M."/>
            <person name="Ando T."/>
            <person name="Aoki H."/>
            <person name="Arita K."/>
            <person name="Hamada M."/>
            <person name="Harada C."/>
            <person name="Hijishita S."/>
            <person name="Honda M."/>
            <person name="Ichikawa Y."/>
            <person name="Idonuma A."/>
            <person name="Iijima M."/>
            <person name="Ikeda M."/>
            <person name="Ikeno M."/>
            <person name="Itoh S."/>
            <person name="Itoh T."/>
            <person name="Itoh Y."/>
            <person name="Itoh Y."/>
            <person name="Iwabuchi A."/>
            <person name="Kamiya K."/>
            <person name="Karasawa W."/>
            <person name="Katagiri S."/>
            <person name="Kikuta A."/>
            <person name="Kobayashi N."/>
            <person name="Kono I."/>
            <person name="Machita K."/>
            <person name="Maehara T."/>
            <person name="Mizuno H."/>
            <person name="Mizubayashi T."/>
            <person name="Mukai Y."/>
            <person name="Nagasaki H."/>
            <person name="Nakashima M."/>
            <person name="Nakama Y."/>
            <person name="Nakamichi Y."/>
            <person name="Nakamura M."/>
            <person name="Namiki N."/>
            <person name="Negishi M."/>
            <person name="Ohta I."/>
            <person name="Ono N."/>
            <person name="Saji S."/>
            <person name="Sakai K."/>
            <person name="Shibata M."/>
            <person name="Shimokawa T."/>
            <person name="Shomura A."/>
            <person name="Song J."/>
            <person name="Takazaki Y."/>
            <person name="Terasawa K."/>
            <person name="Tsuji K."/>
            <person name="Waki K."/>
            <person name="Yamagata H."/>
            <person name="Yamane H."/>
            <person name="Yoshiki S."/>
            <person name="Yoshihara R."/>
            <person name="Yukawa K."/>
            <person name="Zhong H."/>
            <person name="Iwama H."/>
            <person name="Endo T."/>
            <person name="Ito H."/>
            <person name="Hahn J.H."/>
            <person name="Kim H.I."/>
            <person name="Eun M.Y."/>
            <person name="Yano M."/>
            <person name="Jiang J."/>
            <person name="Gojobori T."/>
        </authorList>
    </citation>
    <scope>NUCLEOTIDE SEQUENCE [LARGE SCALE GENOMIC DNA]</scope>
</reference>